<dbReference type="AlphaFoldDB" id="A0A841SVQ1"/>
<evidence type="ECO:0000256" key="3">
    <source>
        <dbReference type="ARBA" id="ARBA00022448"/>
    </source>
</evidence>
<dbReference type="PROSITE" id="PS50983">
    <property type="entry name" value="FE_B12_PBP"/>
    <property type="match status" value="1"/>
</dbReference>
<dbReference type="PANTHER" id="PTHR30532:SF21">
    <property type="entry name" value="SIDEROPHORE-BINDING LIPOPROTEIN YFIY-RELATED"/>
    <property type="match status" value="1"/>
</dbReference>
<evidence type="ECO:0000256" key="1">
    <source>
        <dbReference type="ARBA" id="ARBA00004196"/>
    </source>
</evidence>
<proteinExistence type="inferred from homology"/>
<organism evidence="8 9">
    <name type="scientific">Cohnella thailandensis</name>
    <dbReference type="NCBI Taxonomy" id="557557"/>
    <lineage>
        <taxon>Bacteria</taxon>
        <taxon>Bacillati</taxon>
        <taxon>Bacillota</taxon>
        <taxon>Bacilli</taxon>
        <taxon>Bacillales</taxon>
        <taxon>Paenibacillaceae</taxon>
        <taxon>Cohnella</taxon>
    </lineage>
</organism>
<feature type="region of interest" description="Disordered" evidence="5">
    <location>
        <begin position="24"/>
        <end position="51"/>
    </location>
</feature>
<dbReference type="PANTHER" id="PTHR30532">
    <property type="entry name" value="IRON III DICITRATE-BINDING PERIPLASMIC PROTEIN"/>
    <property type="match status" value="1"/>
</dbReference>
<comment type="subcellular location">
    <subcellularLocation>
        <location evidence="1">Cell envelope</location>
    </subcellularLocation>
</comment>
<comment type="similarity">
    <text evidence="2">Belongs to the bacterial solute-binding protein 8 family.</text>
</comment>
<dbReference type="Gene3D" id="3.40.50.1980">
    <property type="entry name" value="Nitrogenase molybdenum iron protein domain"/>
    <property type="match status" value="2"/>
</dbReference>
<evidence type="ECO:0000259" key="7">
    <source>
        <dbReference type="PROSITE" id="PS50983"/>
    </source>
</evidence>
<feature type="signal peptide" evidence="6">
    <location>
        <begin position="1"/>
        <end position="18"/>
    </location>
</feature>
<keyword evidence="4 6" id="KW-0732">Signal</keyword>
<dbReference type="InterPro" id="IPR002491">
    <property type="entry name" value="ABC_transptr_periplasmic_BD"/>
</dbReference>
<reference evidence="8 9" key="1">
    <citation type="submission" date="2020-08" db="EMBL/GenBank/DDBJ databases">
        <title>Cohnella phylogeny.</title>
        <authorList>
            <person name="Dunlap C."/>
        </authorList>
    </citation>
    <scope>NUCLEOTIDE SEQUENCE [LARGE SCALE GENOMIC DNA]</scope>
    <source>
        <strain evidence="8 9">DSM 25241</strain>
    </source>
</reference>
<evidence type="ECO:0000313" key="8">
    <source>
        <dbReference type="EMBL" id="MBB6633697.1"/>
    </source>
</evidence>
<protein>
    <submittedName>
        <fullName evidence="8">Iron-siderophore ABC transporter substrate-binding protein</fullName>
    </submittedName>
</protein>
<sequence length="328" mass="36660">MGMPFVMLLIAMMLVLSACGGNSENNEGNAEASGSPAASGAASSSQGAETEERIVKHAMGETKIKGTPKVVVTLYQGANDTAVAFGIKPAGIVESWVQQPIYEYLRQDLEGIPLLGTEDQPNLEELYKLKPDVIFATKLRHEKIYDQLSQIAPTVMIDQVYDWKDTVRLMGETMNMQDKANELMKKWDDRVNEFKTKMGDKLPIEATITNFRADHARIFYMGYAGIILKDLGFSRPPGHDSEEWGVQLTSKESIPDMNADVIFNFNSEDESGAVDKLYKEWTEHPLWKNLDAVKNDKVYQVDGVAWNFAGGYLSAHLMLDQINEFFLS</sequence>
<evidence type="ECO:0000313" key="9">
    <source>
        <dbReference type="Proteomes" id="UP000535838"/>
    </source>
</evidence>
<feature type="domain" description="Fe/B12 periplasmic-binding" evidence="7">
    <location>
        <begin position="70"/>
        <end position="328"/>
    </location>
</feature>
<evidence type="ECO:0000256" key="2">
    <source>
        <dbReference type="ARBA" id="ARBA00008814"/>
    </source>
</evidence>
<feature type="compositionally biased region" description="Low complexity" evidence="5">
    <location>
        <begin position="24"/>
        <end position="48"/>
    </location>
</feature>
<accession>A0A841SVQ1</accession>
<dbReference type="Proteomes" id="UP000535838">
    <property type="component" value="Unassembled WGS sequence"/>
</dbReference>
<dbReference type="Pfam" id="PF01497">
    <property type="entry name" value="Peripla_BP_2"/>
    <property type="match status" value="1"/>
</dbReference>
<dbReference type="InterPro" id="IPR051313">
    <property type="entry name" value="Bact_iron-sidero_bind"/>
</dbReference>
<dbReference type="SUPFAM" id="SSF53807">
    <property type="entry name" value="Helical backbone' metal receptor"/>
    <property type="match status" value="1"/>
</dbReference>
<dbReference type="GO" id="GO:0030288">
    <property type="term" value="C:outer membrane-bounded periplasmic space"/>
    <property type="evidence" value="ECO:0007669"/>
    <property type="project" value="TreeGrafter"/>
</dbReference>
<feature type="chain" id="PRO_5039415367" evidence="6">
    <location>
        <begin position="19"/>
        <end position="328"/>
    </location>
</feature>
<dbReference type="CDD" id="cd01146">
    <property type="entry name" value="FhuD"/>
    <property type="match status" value="1"/>
</dbReference>
<evidence type="ECO:0000256" key="6">
    <source>
        <dbReference type="SAM" id="SignalP"/>
    </source>
</evidence>
<dbReference type="GO" id="GO:1901678">
    <property type="term" value="P:iron coordination entity transport"/>
    <property type="evidence" value="ECO:0007669"/>
    <property type="project" value="UniProtKB-ARBA"/>
</dbReference>
<evidence type="ECO:0000256" key="5">
    <source>
        <dbReference type="SAM" id="MobiDB-lite"/>
    </source>
</evidence>
<gene>
    <name evidence="8" type="ORF">H7B67_06215</name>
</gene>
<keyword evidence="9" id="KW-1185">Reference proteome</keyword>
<dbReference type="EMBL" id="JACJVQ010000005">
    <property type="protein sequence ID" value="MBB6633697.1"/>
    <property type="molecule type" value="Genomic_DNA"/>
</dbReference>
<comment type="caution">
    <text evidence="8">The sequence shown here is derived from an EMBL/GenBank/DDBJ whole genome shotgun (WGS) entry which is preliminary data.</text>
</comment>
<name>A0A841SVQ1_9BACL</name>
<evidence type="ECO:0000256" key="4">
    <source>
        <dbReference type="ARBA" id="ARBA00022729"/>
    </source>
</evidence>
<keyword evidence="3" id="KW-0813">Transport</keyword>